<dbReference type="InterPro" id="IPR038610">
    <property type="entry name" value="FliK-like_C_sf"/>
</dbReference>
<dbReference type="Gene3D" id="3.30.750.140">
    <property type="match status" value="1"/>
</dbReference>
<gene>
    <name evidence="3" type="ORF">PX653_00050</name>
</gene>
<sequence>MQTQSIQNTLLNTTPPAAPKNAPSGDLDFKQALARQVERQPLQQPIKQPLPQAPVNKSAAPVKAPPPQHAPAPGPQNKTAAPPPKQPAPAAKPAQAADHANAADATDQAAGTAKAAEATDSATADTAVAETAVPADAAAAEAAAQAAAAADAAAVDPMANMLAMIAAYNQQTRSAPGPAEEIATGGGAAAGQADGDDVLAALQGDGGKAGAKLGDNPTAAGKAGAVALPEGDGETFNAGKLELAAGAAKTELKAEAFAAKLADATTAAQPVLPQATQAVLATAQAAEAAASNQLQARVGTNAWEQQLGQKVVWMVAGGDQSASLTLNPPDLGPLQIVLNVSNDQATVSFMAAEAETRQALEDAMPKLRETMSEAGIELGSATVSTGTQDQRQAFAGQAEARAAAGMRRSGNEAGGNAEPATPEPVVRRTVLGAVDTFA</sequence>
<proteinExistence type="predicted"/>
<feature type="compositionally biased region" description="Low complexity" evidence="1">
    <location>
        <begin position="88"/>
        <end position="124"/>
    </location>
</feature>
<evidence type="ECO:0000313" key="4">
    <source>
        <dbReference type="Proteomes" id="UP001216510"/>
    </source>
</evidence>
<dbReference type="InterPro" id="IPR021136">
    <property type="entry name" value="Flagellar_hook_control-like_C"/>
</dbReference>
<dbReference type="InterPro" id="IPR052563">
    <property type="entry name" value="FliK"/>
</dbReference>
<dbReference type="PANTHER" id="PTHR37533:SF2">
    <property type="entry name" value="FLAGELLAR HOOK-LENGTH CONTROL PROTEIN"/>
    <property type="match status" value="1"/>
</dbReference>
<dbReference type="Proteomes" id="UP001216510">
    <property type="component" value="Chromosome"/>
</dbReference>
<accession>A0ABY8BBE0</accession>
<dbReference type="EMBL" id="CP119083">
    <property type="protein sequence ID" value="WEF33225.1"/>
    <property type="molecule type" value="Genomic_DNA"/>
</dbReference>
<reference evidence="3 4" key="1">
    <citation type="submission" date="2023-02" db="EMBL/GenBank/DDBJ databases">
        <title>Gemone sequence of Telluria chitinolytica ACM 3522T.</title>
        <authorList>
            <person name="Frediansyah A."/>
            <person name="Miess H."/>
            <person name="Gross H."/>
        </authorList>
    </citation>
    <scope>NUCLEOTIDE SEQUENCE [LARGE SCALE GENOMIC DNA]</scope>
    <source>
        <strain evidence="3 4">ACM 3522</strain>
    </source>
</reference>
<feature type="region of interest" description="Disordered" evidence="1">
    <location>
        <begin position="1"/>
        <end position="124"/>
    </location>
</feature>
<keyword evidence="3" id="KW-0969">Cilium</keyword>
<feature type="domain" description="Flagellar hook-length control protein-like C-terminal" evidence="2">
    <location>
        <begin position="309"/>
        <end position="391"/>
    </location>
</feature>
<feature type="compositionally biased region" description="Polar residues" evidence="1">
    <location>
        <begin position="1"/>
        <end position="11"/>
    </location>
</feature>
<evidence type="ECO:0000259" key="2">
    <source>
        <dbReference type="Pfam" id="PF02120"/>
    </source>
</evidence>
<evidence type="ECO:0000313" key="3">
    <source>
        <dbReference type="EMBL" id="WEF33225.1"/>
    </source>
</evidence>
<feature type="compositionally biased region" description="Low complexity" evidence="1">
    <location>
        <begin position="390"/>
        <end position="408"/>
    </location>
</feature>
<protein>
    <submittedName>
        <fullName evidence="3">Flagellar hook-length control protein FliK</fullName>
    </submittedName>
</protein>
<dbReference type="Pfam" id="PF02120">
    <property type="entry name" value="Flg_hook"/>
    <property type="match status" value="1"/>
</dbReference>
<feature type="compositionally biased region" description="Low complexity" evidence="1">
    <location>
        <begin position="40"/>
        <end position="62"/>
    </location>
</feature>
<evidence type="ECO:0000256" key="1">
    <source>
        <dbReference type="SAM" id="MobiDB-lite"/>
    </source>
</evidence>
<keyword evidence="3" id="KW-0282">Flagellum</keyword>
<feature type="compositionally biased region" description="Low complexity" evidence="1">
    <location>
        <begin position="12"/>
        <end position="23"/>
    </location>
</feature>
<feature type="compositionally biased region" description="Pro residues" evidence="1">
    <location>
        <begin position="63"/>
        <end position="74"/>
    </location>
</feature>
<keyword evidence="4" id="KW-1185">Reference proteome</keyword>
<name>A0ABY8BBE0_9BURK</name>
<dbReference type="CDD" id="cd17470">
    <property type="entry name" value="T3SS_Flik_C"/>
    <property type="match status" value="1"/>
</dbReference>
<feature type="region of interest" description="Disordered" evidence="1">
    <location>
        <begin position="382"/>
        <end position="425"/>
    </location>
</feature>
<keyword evidence="3" id="KW-0966">Cell projection</keyword>
<dbReference type="RefSeq" id="WP_277415934.1">
    <property type="nucleotide sequence ID" value="NZ_CP119083.1"/>
</dbReference>
<organism evidence="3 4">
    <name type="scientific">Pseudoduganella chitinolytica</name>
    <dbReference type="NCBI Taxonomy" id="34070"/>
    <lineage>
        <taxon>Bacteria</taxon>
        <taxon>Pseudomonadati</taxon>
        <taxon>Pseudomonadota</taxon>
        <taxon>Betaproteobacteria</taxon>
        <taxon>Burkholderiales</taxon>
        <taxon>Oxalobacteraceae</taxon>
        <taxon>Telluria group</taxon>
        <taxon>Pseudoduganella</taxon>
    </lineage>
</organism>
<dbReference type="PANTHER" id="PTHR37533">
    <property type="entry name" value="FLAGELLAR HOOK-LENGTH CONTROL PROTEIN"/>
    <property type="match status" value="1"/>
</dbReference>